<feature type="binding site" evidence="16">
    <location>
        <position position="76"/>
    </location>
    <ligand>
        <name>FAD</name>
        <dbReference type="ChEBI" id="CHEBI:57692"/>
    </ligand>
</feature>
<evidence type="ECO:0000256" key="8">
    <source>
        <dbReference type="ARBA" id="ARBA00022857"/>
    </source>
</evidence>
<sequence length="475" mass="52115">MYASTFRFLIANRQQLVLKLRRAMSTTKNYDLLVLGGGSGGLAAARRAAEFGASAVIFDGAYVGGTCVNVGCVPKKVTYYAANHADFIRNNLDYGFHVEYKSFDFATFKKKRDDYIKRLHSIYFSNLNKANVDWVNAYGSITPDGSIQADGKIYKGKHIIIATGSTPILPTNIPGYDLGMTSDGFFEMEELPKKSVIVGAGYIGVELAGMLHGLGTDATLVIRKDRVLRNFDGDLSREVTASLETEGVNLKRNSQVAEVVKDGNKLKITLDDNSTIDQVDNLIWAVGRRPNSEKLNLESVGIKTDKIGNIVVDEFQNTSVPNFYSIGDVCGHAQLTPVAIAAGRKLAHRIFNGEKNSKLDYSAIPTVVFSHPPSGTIGPSEEEVRSLYQEDQIKIYKTAFTPMYNALTTHKTRTFMKLICIGKDERVIGLHMIGHGCDEILQGFGVAIKMGATKKQFDSCVAIHPTSAEELVTMR</sequence>
<keyword evidence="6 18" id="KW-0285">Flavoprotein</keyword>
<dbReference type="GO" id="GO:0006749">
    <property type="term" value="P:glutathione metabolic process"/>
    <property type="evidence" value="ECO:0007669"/>
    <property type="project" value="InterPro"/>
</dbReference>
<reference evidence="22 23" key="1">
    <citation type="submission" date="2020-08" db="EMBL/GenBank/DDBJ databases">
        <authorList>
            <person name="Hejnol A."/>
        </authorList>
    </citation>
    <scope>NUCLEOTIDE SEQUENCE [LARGE SCALE GENOMIC DNA]</scope>
</reference>
<evidence type="ECO:0000256" key="16">
    <source>
        <dbReference type="PIRSR" id="PIRSR000350-3"/>
    </source>
</evidence>
<evidence type="ECO:0000256" key="13">
    <source>
        <dbReference type="ARBA" id="ARBA00049142"/>
    </source>
</evidence>
<evidence type="ECO:0000256" key="7">
    <source>
        <dbReference type="ARBA" id="ARBA00022827"/>
    </source>
</evidence>
<feature type="binding site" evidence="16">
    <location>
        <begin position="163"/>
        <end position="165"/>
    </location>
    <ligand>
        <name>FAD</name>
        <dbReference type="ChEBI" id="CHEBI:57692"/>
    </ligand>
</feature>
<comment type="cofactor">
    <cofactor evidence="16">
        <name>FAD</name>
        <dbReference type="ChEBI" id="CHEBI:57692"/>
    </cofactor>
    <text evidence="16">Binds 1 FAD per subunit.</text>
</comment>
<dbReference type="EMBL" id="CAJFCJ010000020">
    <property type="protein sequence ID" value="CAD5124317.1"/>
    <property type="molecule type" value="Genomic_DNA"/>
</dbReference>
<dbReference type="InterPro" id="IPR016156">
    <property type="entry name" value="FAD/NAD-linked_Rdtase_dimer_sf"/>
</dbReference>
<dbReference type="EC" id="1.8.1.7" evidence="19"/>
<dbReference type="PRINTS" id="PR00368">
    <property type="entry name" value="FADPNR"/>
</dbReference>
<dbReference type="InterPro" id="IPR001100">
    <property type="entry name" value="Pyr_nuc-diS_OxRdtase"/>
</dbReference>
<evidence type="ECO:0000256" key="9">
    <source>
        <dbReference type="ARBA" id="ARBA00023002"/>
    </source>
</evidence>
<feature type="active site" description="Proton acceptor" evidence="15">
    <location>
        <position position="464"/>
    </location>
</feature>
<feature type="binding site" evidence="16">
    <location>
        <position position="287"/>
    </location>
    <ligand>
        <name>NAD(+)</name>
        <dbReference type="ChEBI" id="CHEBI:57540"/>
    </ligand>
</feature>
<evidence type="ECO:0000256" key="12">
    <source>
        <dbReference type="ARBA" id="ARBA00023284"/>
    </source>
</evidence>
<dbReference type="GO" id="GO:0034599">
    <property type="term" value="P:cellular response to oxidative stress"/>
    <property type="evidence" value="ECO:0007669"/>
    <property type="project" value="TreeGrafter"/>
</dbReference>
<dbReference type="Pfam" id="PF02852">
    <property type="entry name" value="Pyr_redox_dim"/>
    <property type="match status" value="1"/>
</dbReference>
<feature type="binding site" evidence="16">
    <location>
        <position position="139"/>
    </location>
    <ligand>
        <name>FAD</name>
        <dbReference type="ChEBI" id="CHEBI:57692"/>
    </ligand>
</feature>
<dbReference type="PROSITE" id="PS00076">
    <property type="entry name" value="PYRIDINE_REDOX_1"/>
    <property type="match status" value="1"/>
</dbReference>
<evidence type="ECO:0000256" key="18">
    <source>
        <dbReference type="RuleBase" id="RU003691"/>
    </source>
</evidence>
<comment type="caution">
    <text evidence="22">The sequence shown here is derived from an EMBL/GenBank/DDBJ whole genome shotgun (WGS) entry which is preliminary data.</text>
</comment>
<keyword evidence="7 16" id="KW-0274">FAD</keyword>
<dbReference type="InterPro" id="IPR046952">
    <property type="entry name" value="GSHR/TRXR-like"/>
</dbReference>
<evidence type="ECO:0000256" key="3">
    <source>
        <dbReference type="ARBA" id="ARBA00007532"/>
    </source>
</evidence>
<feature type="domain" description="Pyridine nucleotide-disulphide oxidoreductase dimerisation" evidence="20">
    <location>
        <begin position="364"/>
        <end position="474"/>
    </location>
</feature>
<accession>A0A7I8W8M2</accession>
<keyword evidence="5 19" id="KW-0963">Cytoplasm</keyword>
<evidence type="ECO:0000259" key="20">
    <source>
        <dbReference type="Pfam" id="PF02852"/>
    </source>
</evidence>
<keyword evidence="9 18" id="KW-0560">Oxidoreductase</keyword>
<dbReference type="GO" id="GO:0005829">
    <property type="term" value="C:cytosol"/>
    <property type="evidence" value="ECO:0007669"/>
    <property type="project" value="TreeGrafter"/>
</dbReference>
<keyword evidence="8 19" id="KW-0521">NADP</keyword>
<evidence type="ECO:0000313" key="22">
    <source>
        <dbReference type="EMBL" id="CAD5124317.1"/>
    </source>
</evidence>
<dbReference type="GO" id="GO:0050660">
    <property type="term" value="F:flavin adenine dinucleotide binding"/>
    <property type="evidence" value="ECO:0007669"/>
    <property type="project" value="InterPro"/>
</dbReference>
<dbReference type="GO" id="GO:0004362">
    <property type="term" value="F:glutathione-disulfide reductase (NADPH) activity"/>
    <property type="evidence" value="ECO:0007669"/>
    <property type="project" value="UniProtKB-EC"/>
</dbReference>
<dbReference type="AlphaFoldDB" id="A0A7I8W8M2"/>
<dbReference type="PRINTS" id="PR00411">
    <property type="entry name" value="PNDRDTASEI"/>
</dbReference>
<evidence type="ECO:0000256" key="1">
    <source>
        <dbReference type="ARBA" id="ARBA00004173"/>
    </source>
</evidence>
<keyword evidence="16" id="KW-0520">NAD</keyword>
<evidence type="ECO:0000313" key="23">
    <source>
        <dbReference type="Proteomes" id="UP000549394"/>
    </source>
</evidence>
<dbReference type="InterPro" id="IPR006322">
    <property type="entry name" value="Glutathione_Rdtase_euk/bac"/>
</dbReference>
<evidence type="ECO:0000256" key="10">
    <source>
        <dbReference type="ARBA" id="ARBA00023128"/>
    </source>
</evidence>
<name>A0A7I8W8M2_9ANNE</name>
<evidence type="ECO:0000256" key="17">
    <source>
        <dbReference type="PIRSR" id="PIRSR000350-4"/>
    </source>
</evidence>
<keyword evidence="12 18" id="KW-0676">Redox-active center</keyword>
<feature type="binding site" evidence="16">
    <location>
        <begin position="199"/>
        <end position="206"/>
    </location>
    <ligand>
        <name>NAD(+)</name>
        <dbReference type="ChEBI" id="CHEBI:57540"/>
    </ligand>
</feature>
<dbReference type="OrthoDB" id="5956163at2759"/>
<evidence type="ECO:0000256" key="14">
    <source>
        <dbReference type="ARBA" id="ARBA00056905"/>
    </source>
</evidence>
<comment type="subunit">
    <text evidence="4">Homodimer.</text>
</comment>
<dbReference type="FunFam" id="3.50.50.60:FF:000671">
    <property type="entry name" value="Thioredoxin reductase 2, tandem duplicate 1"/>
    <property type="match status" value="1"/>
</dbReference>
<dbReference type="SUPFAM" id="SSF55424">
    <property type="entry name" value="FAD/NAD-linked reductases, dimerisation (C-terminal) domain"/>
    <property type="match status" value="1"/>
</dbReference>
<dbReference type="NCBIfam" id="NF004776">
    <property type="entry name" value="PRK06116.1"/>
    <property type="match status" value="1"/>
</dbReference>
<feature type="binding site" evidence="16">
    <location>
        <position position="328"/>
    </location>
    <ligand>
        <name>FAD</name>
        <dbReference type="ChEBI" id="CHEBI:57692"/>
    </ligand>
</feature>
<dbReference type="PANTHER" id="PTHR42737:SF2">
    <property type="entry name" value="GLUTATHIONE REDUCTASE"/>
    <property type="match status" value="1"/>
</dbReference>
<gene>
    <name evidence="22" type="ORF">DGYR_LOCUS11878</name>
</gene>
<comment type="catalytic activity">
    <reaction evidence="13 19">
        <text>2 glutathione + NADP(+) = glutathione disulfide + NADPH + H(+)</text>
        <dbReference type="Rhea" id="RHEA:11740"/>
        <dbReference type="ChEBI" id="CHEBI:15378"/>
        <dbReference type="ChEBI" id="CHEBI:57783"/>
        <dbReference type="ChEBI" id="CHEBI:57925"/>
        <dbReference type="ChEBI" id="CHEBI:58297"/>
        <dbReference type="ChEBI" id="CHEBI:58349"/>
        <dbReference type="EC" id="1.8.1.7"/>
    </reaction>
</comment>
<dbReference type="InterPro" id="IPR004099">
    <property type="entry name" value="Pyr_nucl-diS_OxRdtase_dimer"/>
</dbReference>
<keyword evidence="11" id="KW-1015">Disulfide bond</keyword>
<comment type="similarity">
    <text evidence="3 18">Belongs to the class-I pyridine nucleotide-disulfide oxidoreductase family.</text>
</comment>
<feature type="domain" description="FAD/NAD(P)-binding" evidence="21">
    <location>
        <begin position="30"/>
        <end position="343"/>
    </location>
</feature>
<dbReference type="InterPro" id="IPR023753">
    <property type="entry name" value="FAD/NAD-binding_dom"/>
</dbReference>
<comment type="function">
    <text evidence="14 19">Catalyzes the reduction of glutathione disulfide (GSSG) to reduced glutathione (GSH). Constitutes the major mechanism to maintain a high GSH:GSSG ratio in the cytosol.</text>
</comment>
<dbReference type="InterPro" id="IPR012999">
    <property type="entry name" value="Pyr_OxRdtase_I_AS"/>
</dbReference>
<dbReference type="NCBIfam" id="TIGR01421">
    <property type="entry name" value="gluta_reduc_1"/>
    <property type="match status" value="1"/>
</dbReference>
<dbReference type="Gene3D" id="3.30.390.30">
    <property type="match status" value="1"/>
</dbReference>
<keyword evidence="16" id="KW-0547">Nucleotide-binding</keyword>
<dbReference type="PANTHER" id="PTHR42737">
    <property type="entry name" value="GLUTATHIONE REDUCTASE"/>
    <property type="match status" value="1"/>
</dbReference>
<evidence type="ECO:0000256" key="11">
    <source>
        <dbReference type="ARBA" id="ARBA00023157"/>
    </source>
</evidence>
<evidence type="ECO:0000259" key="21">
    <source>
        <dbReference type="Pfam" id="PF07992"/>
    </source>
</evidence>
<feature type="disulfide bond" description="Redox-active" evidence="17">
    <location>
        <begin position="67"/>
        <end position="72"/>
    </location>
</feature>
<evidence type="ECO:0000256" key="2">
    <source>
        <dbReference type="ARBA" id="ARBA00004496"/>
    </source>
</evidence>
<protein>
    <recommendedName>
        <fullName evidence="19">Glutathione reductase</fullName>
        <ecNumber evidence="19">1.8.1.7</ecNumber>
    </recommendedName>
</protein>
<dbReference type="GO" id="GO:0045454">
    <property type="term" value="P:cell redox homeostasis"/>
    <property type="evidence" value="ECO:0007669"/>
    <property type="project" value="InterPro"/>
</dbReference>
<dbReference type="InterPro" id="IPR036188">
    <property type="entry name" value="FAD/NAD-bd_sf"/>
</dbReference>
<comment type="subcellular location">
    <subcellularLocation>
        <location evidence="2 19">Cytoplasm</location>
    </subcellularLocation>
    <subcellularLocation>
        <location evidence="1">Mitochondrion</location>
    </subcellularLocation>
</comment>
<evidence type="ECO:0000256" key="15">
    <source>
        <dbReference type="PIRSR" id="PIRSR000350-2"/>
    </source>
</evidence>
<proteinExistence type="inferred from homology"/>
<dbReference type="Gene3D" id="3.50.50.60">
    <property type="entry name" value="FAD/NAD(P)-binding domain"/>
    <property type="match status" value="2"/>
</dbReference>
<dbReference type="Proteomes" id="UP000549394">
    <property type="component" value="Unassembled WGS sequence"/>
</dbReference>
<dbReference type="Pfam" id="PF07992">
    <property type="entry name" value="Pyr_redox_2"/>
    <property type="match status" value="1"/>
</dbReference>
<dbReference type="FunFam" id="3.50.50.60:FF:000235">
    <property type="entry name" value="Glutathione reductase"/>
    <property type="match status" value="1"/>
</dbReference>
<dbReference type="GO" id="GO:0050661">
    <property type="term" value="F:NADP binding"/>
    <property type="evidence" value="ECO:0007669"/>
    <property type="project" value="InterPro"/>
</dbReference>
<dbReference type="SUPFAM" id="SSF51905">
    <property type="entry name" value="FAD/NAD(P)-binding domain"/>
    <property type="match status" value="1"/>
</dbReference>
<dbReference type="PIRSF" id="PIRSF000350">
    <property type="entry name" value="Mercury_reductase_MerA"/>
    <property type="match status" value="1"/>
</dbReference>
<evidence type="ECO:0000256" key="6">
    <source>
        <dbReference type="ARBA" id="ARBA00022630"/>
    </source>
</evidence>
<keyword evidence="23" id="KW-1185">Reference proteome</keyword>
<evidence type="ECO:0000256" key="4">
    <source>
        <dbReference type="ARBA" id="ARBA00011738"/>
    </source>
</evidence>
<evidence type="ECO:0000256" key="19">
    <source>
        <dbReference type="RuleBase" id="RU365016"/>
    </source>
</evidence>
<organism evidence="22 23">
    <name type="scientific">Dimorphilus gyrociliatus</name>
    <dbReference type="NCBI Taxonomy" id="2664684"/>
    <lineage>
        <taxon>Eukaryota</taxon>
        <taxon>Metazoa</taxon>
        <taxon>Spiralia</taxon>
        <taxon>Lophotrochozoa</taxon>
        <taxon>Annelida</taxon>
        <taxon>Polychaeta</taxon>
        <taxon>Polychaeta incertae sedis</taxon>
        <taxon>Dinophilidae</taxon>
        <taxon>Dimorphilus</taxon>
    </lineage>
</organism>
<dbReference type="FunFam" id="3.30.390.30:FF:000003">
    <property type="entry name" value="Glutathione reductase"/>
    <property type="match status" value="1"/>
</dbReference>
<evidence type="ECO:0000256" key="5">
    <source>
        <dbReference type="ARBA" id="ARBA00022490"/>
    </source>
</evidence>
<dbReference type="GO" id="GO:0005739">
    <property type="term" value="C:mitochondrion"/>
    <property type="evidence" value="ECO:0007669"/>
    <property type="project" value="UniProtKB-SubCell"/>
</dbReference>
<keyword evidence="10" id="KW-0496">Mitochondrion</keyword>